<feature type="transmembrane region" description="Helical" evidence="1">
    <location>
        <begin position="63"/>
        <end position="82"/>
    </location>
</feature>
<accession>A0A0L7KGM7</accession>
<dbReference type="Proteomes" id="UP000054289">
    <property type="component" value="Unassembled WGS sequence"/>
</dbReference>
<organism evidence="2 3">
    <name type="scientific">Plasmodium falciparum (isolate HB3)</name>
    <dbReference type="NCBI Taxonomy" id="137071"/>
    <lineage>
        <taxon>Eukaryota</taxon>
        <taxon>Sar</taxon>
        <taxon>Alveolata</taxon>
        <taxon>Apicomplexa</taxon>
        <taxon>Aconoidasida</taxon>
        <taxon>Haemosporida</taxon>
        <taxon>Plasmodiidae</taxon>
        <taxon>Plasmodium</taxon>
        <taxon>Plasmodium (Laverania)</taxon>
    </lineage>
</organism>
<feature type="non-terminal residue" evidence="2">
    <location>
        <position position="131"/>
    </location>
</feature>
<evidence type="ECO:0000256" key="1">
    <source>
        <dbReference type="SAM" id="Phobius"/>
    </source>
</evidence>
<keyword evidence="1" id="KW-1133">Transmembrane helix</keyword>
<name>A0A0L7KGM7_PLAFX</name>
<proteinExistence type="predicted"/>
<evidence type="ECO:0000313" key="2">
    <source>
        <dbReference type="EMBL" id="KOB62487.1"/>
    </source>
</evidence>
<gene>
    <name evidence="2" type="ORF">PFHG_05665</name>
</gene>
<dbReference type="AlphaFoldDB" id="A0A0L7KGM7"/>
<dbReference type="KEGG" id="pfh:PFHG_05665"/>
<reference evidence="2 3" key="1">
    <citation type="submission" date="2006-03" db="EMBL/GenBank/DDBJ databases">
        <title>Annotation of Plasmodium falciparum HB3.</title>
        <authorList>
            <consortium name="The Broad Institute Genome Sequencing Platform"/>
            <person name="Volkman S.K."/>
            <person name="Neafsey D.E."/>
            <person name="Dash A.P."/>
            <person name="Chitnis C.E."/>
            <person name="Hartl D.L."/>
            <person name="Young S.K."/>
            <person name="Zeng Q."/>
            <person name="Koehrsen M."/>
            <person name="Alvarado L."/>
            <person name="Berlin A."/>
            <person name="Borenstein D."/>
            <person name="Chapman S.B."/>
            <person name="Chen Z."/>
            <person name="Engels R."/>
            <person name="Freedman E."/>
            <person name="Gellesch M."/>
            <person name="Goldberg J."/>
            <person name="Griggs A."/>
            <person name="Gujja S."/>
            <person name="Heilman E.R."/>
            <person name="Heiman D.I."/>
            <person name="Howarth C."/>
            <person name="Jen D."/>
            <person name="Larson L."/>
            <person name="Mehta T."/>
            <person name="Neiman D."/>
            <person name="Park D."/>
            <person name="Pearson M."/>
            <person name="Roberts A."/>
            <person name="Saif S."/>
            <person name="Shea T."/>
            <person name="Shenoy N."/>
            <person name="Sisk P."/>
            <person name="Stolte C."/>
            <person name="Sykes S."/>
            <person name="Walk T."/>
            <person name="White J."/>
            <person name="Yandava C."/>
            <person name="Haas B."/>
            <person name="Henn M.R."/>
            <person name="Nusbaum C."/>
            <person name="Birren B."/>
        </authorList>
    </citation>
    <scope>NUCLEOTIDE SEQUENCE [LARGE SCALE GENOMIC DNA]</scope>
    <source>
        <strain evidence="2">HB3</strain>
    </source>
</reference>
<keyword evidence="1" id="KW-0812">Transmembrane</keyword>
<dbReference type="EMBL" id="CH672072">
    <property type="protein sequence ID" value="KOB62487.1"/>
    <property type="molecule type" value="Genomic_DNA"/>
</dbReference>
<evidence type="ECO:0000313" key="3">
    <source>
        <dbReference type="Proteomes" id="UP000054289"/>
    </source>
</evidence>
<reference evidence="3" key="2">
    <citation type="submission" date="2006-03" db="EMBL/GenBank/DDBJ databases">
        <title>The genome sequence of the Plasmodium falciparum HB3.</title>
        <authorList>
            <consortium name="The Broad Institute Genome Sequencing Platform"/>
            <person name="Birren B."/>
            <person name="Lander E."/>
            <person name="Galagan J."/>
            <person name="Nusbaum C."/>
            <person name="Devon K."/>
            <person name="Henn M."/>
            <person name="Jaffe D."/>
            <person name="Butler J."/>
            <person name="Alvarez P."/>
            <person name="Gnerre S."/>
            <person name="Grabherr M."/>
            <person name="Kleber M."/>
            <person name="Mauceli E."/>
            <person name="Brockman W."/>
            <person name="MacCallum I.A."/>
            <person name="Rounsley S."/>
            <person name="Young S."/>
            <person name="LaButti K."/>
            <person name="Pushparaj V."/>
            <person name="DeCaprio D."/>
            <person name="Crawford M."/>
            <person name="Koehrsen M."/>
            <person name="Engels R."/>
            <person name="Montgomery P."/>
            <person name="Pearson M."/>
            <person name="Howarth C."/>
            <person name="Larson L."/>
            <person name="Luoma S."/>
            <person name="White J."/>
            <person name="Kodira C."/>
            <person name="Zeng Q."/>
            <person name="Oleary S."/>
            <person name="Yandava C."/>
            <person name="Alvarado L."/>
            <person name="Wirth D."/>
            <person name="Volkman S."/>
            <person name="Hartl D."/>
        </authorList>
    </citation>
    <scope>NUCLEOTIDE SEQUENCE [LARGE SCALE GENOMIC DNA]</scope>
</reference>
<keyword evidence="1" id="KW-0472">Membrane</keyword>
<protein>
    <submittedName>
        <fullName evidence="2">Uncharacterized protein</fullName>
    </submittedName>
</protein>
<sequence length="131" mass="15940">MIQRKNDDEKKIKIVDTFCVSDDVHVKSVLENNNIKVESYTRNINIEDVTNLRSLDALRLNNFYLLYVYLQDIWYIFFHYVISLKRKIEQDDFFYDVEYEKYVDSLIKCEHVKNHFFISHLEYITLISVLK</sequence>